<dbReference type="GO" id="GO:0005737">
    <property type="term" value="C:cytoplasm"/>
    <property type="evidence" value="ECO:0007669"/>
    <property type="project" value="TreeGrafter"/>
</dbReference>
<dbReference type="GO" id="GO:0051307">
    <property type="term" value="P:meiotic chromosome separation"/>
    <property type="evidence" value="ECO:0007669"/>
    <property type="project" value="TreeGrafter"/>
</dbReference>
<feature type="domain" description="Peptidase C50" evidence="6">
    <location>
        <begin position="1928"/>
        <end position="2032"/>
    </location>
</feature>
<dbReference type="PROSITE" id="PS51700">
    <property type="entry name" value="SEPARIN"/>
    <property type="match status" value="1"/>
</dbReference>
<feature type="region of interest" description="Disordered" evidence="5">
    <location>
        <begin position="51"/>
        <end position="89"/>
    </location>
</feature>
<dbReference type="GO" id="GO:0072686">
    <property type="term" value="C:mitotic spindle"/>
    <property type="evidence" value="ECO:0007669"/>
    <property type="project" value="TreeGrafter"/>
</dbReference>
<keyword evidence="3" id="KW-0378">Hydrolase</keyword>
<dbReference type="InterPro" id="IPR030397">
    <property type="entry name" value="SEPARIN_core_dom"/>
</dbReference>
<evidence type="ECO:0000256" key="1">
    <source>
        <dbReference type="ARBA" id="ARBA00000451"/>
    </source>
</evidence>
<evidence type="ECO:0000256" key="3">
    <source>
        <dbReference type="ARBA" id="ARBA00022801"/>
    </source>
</evidence>
<dbReference type="PANTHER" id="PTHR12792">
    <property type="entry name" value="EXTRA SPINDLE POLES 1-RELATED"/>
    <property type="match status" value="1"/>
</dbReference>
<protein>
    <recommendedName>
        <fullName evidence="2">separase</fullName>
        <ecNumber evidence="2">3.4.22.49</ecNumber>
    </recommendedName>
</protein>
<dbReference type="RefSeq" id="XP_033390391.1">
    <property type="nucleotide sequence ID" value="XM_033524847.1"/>
</dbReference>
<dbReference type="InterPro" id="IPR011990">
    <property type="entry name" value="TPR-like_helical_dom_sf"/>
</dbReference>
<dbReference type="GeneID" id="54282244"/>
<proteinExistence type="predicted"/>
<feature type="compositionally biased region" description="Low complexity" evidence="5">
    <location>
        <begin position="69"/>
        <end position="81"/>
    </location>
</feature>
<feature type="region of interest" description="Disordered" evidence="5">
    <location>
        <begin position="1340"/>
        <end position="1387"/>
    </location>
</feature>
<evidence type="ECO:0000256" key="2">
    <source>
        <dbReference type="ARBA" id="ARBA00012489"/>
    </source>
</evidence>
<dbReference type="GO" id="GO:0044732">
    <property type="term" value="C:mitotic spindle pole body"/>
    <property type="evidence" value="ECO:0007669"/>
    <property type="project" value="TreeGrafter"/>
</dbReference>
<evidence type="ECO:0000256" key="4">
    <source>
        <dbReference type="ARBA" id="ARBA00022829"/>
    </source>
</evidence>
<accession>A0A6A5Y8X2</accession>
<dbReference type="PANTHER" id="PTHR12792:SF0">
    <property type="entry name" value="SEPARIN"/>
    <property type="match status" value="1"/>
</dbReference>
<dbReference type="OrthoDB" id="10255632at2759"/>
<dbReference type="GO" id="GO:0004197">
    <property type="term" value="F:cysteine-type endopeptidase activity"/>
    <property type="evidence" value="ECO:0007669"/>
    <property type="project" value="InterPro"/>
</dbReference>
<sequence>MANKQQTAQARIENIKTNLRSLEHTTTRTLNEIRLLLDLGSDGIIEKENTSNKALAARSSRPTARRKGATTGATASAPATKQSSNDLTPRDRYIFATEVANTTLKTLSDALRATPTAQSIRKSQKSNTTTEDVAPQSTKCAPQSQRPLQELSADQATNARIKSKPSPGQGGGSDAGLPATAECARAAFAYLRTAEAMKIAGTDGSPLQLENGMLALVGKLVTHGLDNIALKELRILKKRLEKVLGVEEQKITKSQLKAKAPQRTTTNQDEKVSIASLLDFGEVDRKSPALSIVISHQIYTLRIIARMRRPQVIEESWTSLKLSNPGSPANLTWYAAQASKGDARAIRQLESLAQTILSMCPSVSTSEDLAADDSNVNPTPDTVLSLQHLAFKTRQRWWTLAGHKPNDEKELLEPLSKCLNAFARRSRLSFEKRYKIAKLIYTDLNASEDPAPQSRSAATLSASRILGDLAQAAGQAQEALQWLGNTDTSTTEHSAARAAARLARAASLSIDASVKGSVLPELEASIAAAQAALENCVEGSATALEAVFIEAQALRRVVSRALAAKLQSEKTESGLKLANDVVLNIVKATLAFSIRFLATPKPDNVPASEQWKQRVNIASKHMRSIVDTVCVCSKLPITTDPDEHLTSIKTIVTDCSTLLGHFGEGPDEARLTDDLQCPFVKLSNAYWALHVQLKAVHGLSTATIAAMQLSIGTLQERSLAERRSGMITMKYERLADALEAKGDDSEASTALFQCIQDLIEAGMLQDAASLASTQPIRQPFELDSTTSVLGRILKSYHRSVLKRGLKNDNDLAFFDQQDLSSTDRGALLEWQLALYLKTLSRHRTWDAAFNPSVRAIGARLMDLYDPSIYPIRHRRAYGLLIRLAQEHPGILSLGLLPEVPPLDPKTMKTATEDHGLLEYAEHLDALVRLKFSIMNAVPQIEELRQCLIIWHNFADSLASWQAISAKVDDTEEWLEAMETTVNYLLAKGEEYFCLSVLQLIVKLLVLQGQNDRTRLVTSRCTLAILYLRLGYAGKAGQIFALAETTVKTSIVSTEGKLTWYIAYAEYLLSIGNLSACEHTLSDAEELARSDTDFNKLQKSSTSLSERLRSNTILADACYVHSLHAAKNGYLKDAGRYAKQCVALNRRTWAALESRSTSDKSKFDPTSSVRTESGGPSVMSTTHDSLDGRDLWSLVPSLFRGLLQQSVVYAQQGLLQEAVYFAEQAEKIALATKSQSFLVEVSSLLAQYWAQSGRVDKAQAALKALEISASYKHSALACYYSSVAWIAQIDNETDAELAAYEQLDRLLEDLTAPEFLRSIDASPGARVDELTDKLSTLALEAATDAIPQGRRPTRGRKPASKSTEKPAAKPKAKPIPRSTSRVPKRAVKAPLPDQAIVTEEFSPLLELRADVARRKALAELSQNNTAEALKLVELAQTFVRDADKSALHMWVNFKALISRGMEGLSRDVTLNTLPESTIAFPAIGSEMRRMSESLTTRRVITTAAPAKGVKSKSSVKEGFIAVLQEARERLLEYHALCTQAGSSFHFQQASLALGQVTVLLSAVSGGNVNGSVHPGYAAYMSEIPKCNALRHSQQTIEVEKESLSRDECLKWPDLEDRRRFTLASPGEFQRQYIDIIPESWAAIALALNETHDELYITRYEAGRLPFVLRLPVARHTSRDMDEEEFSFQDGKRELEEIIELSDFSTRSAKDMTSKQARLQWWAEREALDKKLEELLINIENIWLGGFRGIFSQNSRSQNSLARFRKAFDNILNRHLPSRRGKGRRPDTALDAGVLELFIGLGDANNEEVDLDEPLTDLVYFVVDILQFNGERNAYDEIDFDAIVIETLDALRAYHSDCQNLAQGASKESAHTILILDNNLHTFPWESLPSLQSLSISRLPSLAALRERIVSAKQSRTIESAPAGHYISAESGGTSILNPSGDLSHTLKTLKPRLDDLQGPWAHINNRGPSEQEFEAALKQKELVLYFGHGSGAQYVRSKSVRRLYTGHDADTPACATTFLFGCSSVHLSENGIYEPSGMLASYLTAGAPAVVGMLWDVTDKDCDRFAIKAGECWGLWQEKSEAEEAAESGKKGKGKGKVAQFVADVESARATTTTKKGRKARAQGGEDDGPSAPANVAKERGVGLDEAVRIGREACVLRYLNGAAAVMYGIPVYLE</sequence>
<gene>
    <name evidence="7" type="ORF">BU24DRAFT_384489</name>
</gene>
<dbReference type="Proteomes" id="UP000799778">
    <property type="component" value="Unassembled WGS sequence"/>
</dbReference>
<keyword evidence="8" id="KW-1185">Reference proteome</keyword>
<comment type="catalytic activity">
    <reaction evidence="1">
        <text>All bonds known to be hydrolyzed by this endopeptidase have arginine in P1 and an acidic residue in P4. P6 is often occupied by an acidic residue or by a hydroxy-amino-acid residue, the phosphorylation of which enhances cleavage.</text>
        <dbReference type="EC" id="3.4.22.49"/>
    </reaction>
</comment>
<keyword evidence="4" id="KW-0159">Chromosome partition</keyword>
<feature type="region of interest" description="Disordered" evidence="5">
    <location>
        <begin position="2108"/>
        <end position="2137"/>
    </location>
</feature>
<dbReference type="GO" id="GO:0005634">
    <property type="term" value="C:nucleus"/>
    <property type="evidence" value="ECO:0007669"/>
    <property type="project" value="InterPro"/>
</dbReference>
<dbReference type="SUPFAM" id="SSF48452">
    <property type="entry name" value="TPR-like"/>
    <property type="match status" value="2"/>
</dbReference>
<feature type="compositionally biased region" description="Polar residues" evidence="5">
    <location>
        <begin position="115"/>
        <end position="151"/>
    </location>
</feature>
<dbReference type="EC" id="3.4.22.49" evidence="2"/>
<evidence type="ECO:0000313" key="8">
    <source>
        <dbReference type="Proteomes" id="UP000799778"/>
    </source>
</evidence>
<evidence type="ECO:0000313" key="7">
    <source>
        <dbReference type="EMBL" id="KAF2022052.1"/>
    </source>
</evidence>
<dbReference type="EMBL" id="ML978066">
    <property type="protein sequence ID" value="KAF2022052.1"/>
    <property type="molecule type" value="Genomic_DNA"/>
</dbReference>
<evidence type="ECO:0000259" key="6">
    <source>
        <dbReference type="PROSITE" id="PS51700"/>
    </source>
</evidence>
<evidence type="ECO:0000256" key="5">
    <source>
        <dbReference type="SAM" id="MobiDB-lite"/>
    </source>
</evidence>
<feature type="region of interest" description="Disordered" evidence="5">
    <location>
        <begin position="114"/>
        <end position="151"/>
    </location>
</feature>
<reference evidence="7" key="1">
    <citation type="journal article" date="2020" name="Stud. Mycol.">
        <title>101 Dothideomycetes genomes: a test case for predicting lifestyles and emergence of pathogens.</title>
        <authorList>
            <person name="Haridas S."/>
            <person name="Albert R."/>
            <person name="Binder M."/>
            <person name="Bloem J."/>
            <person name="Labutti K."/>
            <person name="Salamov A."/>
            <person name="Andreopoulos B."/>
            <person name="Baker S."/>
            <person name="Barry K."/>
            <person name="Bills G."/>
            <person name="Bluhm B."/>
            <person name="Cannon C."/>
            <person name="Castanera R."/>
            <person name="Culley D."/>
            <person name="Daum C."/>
            <person name="Ezra D."/>
            <person name="Gonzalez J."/>
            <person name="Henrissat B."/>
            <person name="Kuo A."/>
            <person name="Liang C."/>
            <person name="Lipzen A."/>
            <person name="Lutzoni F."/>
            <person name="Magnuson J."/>
            <person name="Mondo S."/>
            <person name="Nolan M."/>
            <person name="Ohm R."/>
            <person name="Pangilinan J."/>
            <person name="Park H.-J."/>
            <person name="Ramirez L."/>
            <person name="Alfaro M."/>
            <person name="Sun H."/>
            <person name="Tritt A."/>
            <person name="Yoshinaga Y."/>
            <person name="Zwiers L.-H."/>
            <person name="Turgeon B."/>
            <person name="Goodwin S."/>
            <person name="Spatafora J."/>
            <person name="Crous P."/>
            <person name="Grigoriev I."/>
        </authorList>
    </citation>
    <scope>NUCLEOTIDE SEQUENCE</scope>
    <source>
        <strain evidence="7">CBS 175.79</strain>
    </source>
</reference>
<dbReference type="InterPro" id="IPR005314">
    <property type="entry name" value="Peptidase_C50"/>
</dbReference>
<name>A0A6A5Y8X2_9PLEO</name>
<feature type="region of interest" description="Disordered" evidence="5">
    <location>
        <begin position="1157"/>
        <end position="1181"/>
    </location>
</feature>
<organism evidence="7 8">
    <name type="scientific">Aaosphaeria arxii CBS 175.79</name>
    <dbReference type="NCBI Taxonomy" id="1450172"/>
    <lineage>
        <taxon>Eukaryota</taxon>
        <taxon>Fungi</taxon>
        <taxon>Dikarya</taxon>
        <taxon>Ascomycota</taxon>
        <taxon>Pezizomycotina</taxon>
        <taxon>Dothideomycetes</taxon>
        <taxon>Pleosporomycetidae</taxon>
        <taxon>Pleosporales</taxon>
        <taxon>Pleosporales incertae sedis</taxon>
        <taxon>Aaosphaeria</taxon>
    </lineage>
</organism>
<dbReference type="Pfam" id="PF03568">
    <property type="entry name" value="Separin_C"/>
    <property type="match status" value="1"/>
</dbReference>
<dbReference type="GO" id="GO:0006508">
    <property type="term" value="P:proteolysis"/>
    <property type="evidence" value="ECO:0007669"/>
    <property type="project" value="InterPro"/>
</dbReference>